<dbReference type="Gene3D" id="3.40.50.720">
    <property type="entry name" value="NAD(P)-binding Rossmann-like Domain"/>
    <property type="match status" value="1"/>
</dbReference>
<dbReference type="InterPro" id="IPR002347">
    <property type="entry name" value="SDR_fam"/>
</dbReference>
<gene>
    <name evidence="4" type="primary">fabG</name>
    <name evidence="4" type="ORF">GCM10011399_13690</name>
</gene>
<dbReference type="PRINTS" id="PR00080">
    <property type="entry name" value="SDRFAMILY"/>
</dbReference>
<dbReference type="NCBIfam" id="NF005559">
    <property type="entry name" value="PRK07231.1"/>
    <property type="match status" value="1"/>
</dbReference>
<organism evidence="4 5">
    <name type="scientific">Subtercola lobariae</name>
    <dbReference type="NCBI Taxonomy" id="1588641"/>
    <lineage>
        <taxon>Bacteria</taxon>
        <taxon>Bacillati</taxon>
        <taxon>Actinomycetota</taxon>
        <taxon>Actinomycetes</taxon>
        <taxon>Micrococcales</taxon>
        <taxon>Microbacteriaceae</taxon>
        <taxon>Subtercola</taxon>
    </lineage>
</organism>
<dbReference type="FunFam" id="3.40.50.720:FF:000084">
    <property type="entry name" value="Short-chain dehydrogenase reductase"/>
    <property type="match status" value="1"/>
</dbReference>
<dbReference type="GO" id="GO:0016491">
    <property type="term" value="F:oxidoreductase activity"/>
    <property type="evidence" value="ECO:0007669"/>
    <property type="project" value="UniProtKB-KW"/>
</dbReference>
<evidence type="ECO:0000259" key="3">
    <source>
        <dbReference type="SMART" id="SM00822"/>
    </source>
</evidence>
<dbReference type="PANTHER" id="PTHR43943:SF2">
    <property type="entry name" value="DEHYDROGENASE_REDUCTASE 4"/>
    <property type="match status" value="1"/>
</dbReference>
<evidence type="ECO:0000256" key="2">
    <source>
        <dbReference type="ARBA" id="ARBA00023002"/>
    </source>
</evidence>
<accession>A0A917B6I4</accession>
<dbReference type="Proteomes" id="UP000598775">
    <property type="component" value="Unassembled WGS sequence"/>
</dbReference>
<dbReference type="InterPro" id="IPR057326">
    <property type="entry name" value="KR_dom"/>
</dbReference>
<feature type="domain" description="Ketoreductase" evidence="3">
    <location>
        <begin position="7"/>
        <end position="181"/>
    </location>
</feature>
<keyword evidence="2" id="KW-0560">Oxidoreductase</keyword>
<keyword evidence="5" id="KW-1185">Reference proteome</keyword>
<dbReference type="RefSeq" id="WP_188675632.1">
    <property type="nucleotide sequence ID" value="NZ_BMGP01000002.1"/>
</dbReference>
<dbReference type="InterPro" id="IPR036291">
    <property type="entry name" value="NAD(P)-bd_dom_sf"/>
</dbReference>
<dbReference type="PANTHER" id="PTHR43943">
    <property type="entry name" value="DEHYDROGENASE/REDUCTASE (SDR FAMILY) MEMBER 4"/>
    <property type="match status" value="1"/>
</dbReference>
<dbReference type="SUPFAM" id="SSF51735">
    <property type="entry name" value="NAD(P)-binding Rossmann-fold domains"/>
    <property type="match status" value="1"/>
</dbReference>
<dbReference type="PROSITE" id="PS00061">
    <property type="entry name" value="ADH_SHORT"/>
    <property type="match status" value="1"/>
</dbReference>
<protein>
    <submittedName>
        <fullName evidence="4">3-oxoacyl-ACP reductase</fullName>
    </submittedName>
</protein>
<dbReference type="CDD" id="cd05233">
    <property type="entry name" value="SDR_c"/>
    <property type="match status" value="1"/>
</dbReference>
<dbReference type="SMART" id="SM00822">
    <property type="entry name" value="PKS_KR"/>
    <property type="match status" value="1"/>
</dbReference>
<name>A0A917B6I4_9MICO</name>
<dbReference type="AlphaFoldDB" id="A0A917B6I4"/>
<dbReference type="Pfam" id="PF13561">
    <property type="entry name" value="adh_short_C2"/>
    <property type="match status" value="1"/>
</dbReference>
<sequence length="246" mass="25615">MQRFEGRVALITGGSRGIGFAIAKRLVDEGCQVVITGRKHESLDAAVAELGAAVAVGVAGKADDAEHRAQVFELIDERFGHLDHLVNNAGINPAYGALLEVDESAFRKMLDVNIIATLGWIRGAVAAGFTGSIVNLSSVAGTTASPGIAAYGISKAGIINLTVQLAQELAPGIRVNAVAPAVVKTDFARALYEGHEEQAAAEYPLGRLGLPEDIAGPVAFLLSDDAAWMTGQTLHIDGGIAIRPVW</sequence>
<evidence type="ECO:0000313" key="4">
    <source>
        <dbReference type="EMBL" id="GGF21280.1"/>
    </source>
</evidence>
<reference evidence="4 5" key="1">
    <citation type="journal article" date="2014" name="Int. J. Syst. Evol. Microbiol.">
        <title>Complete genome sequence of Corynebacterium casei LMG S-19264T (=DSM 44701T), isolated from a smear-ripened cheese.</title>
        <authorList>
            <consortium name="US DOE Joint Genome Institute (JGI-PGF)"/>
            <person name="Walter F."/>
            <person name="Albersmeier A."/>
            <person name="Kalinowski J."/>
            <person name="Ruckert C."/>
        </authorList>
    </citation>
    <scope>NUCLEOTIDE SEQUENCE [LARGE SCALE GENOMIC DNA]</scope>
    <source>
        <strain evidence="4 5">CGMCC 1.12976</strain>
    </source>
</reference>
<comment type="similarity">
    <text evidence="1">Belongs to the short-chain dehydrogenases/reductases (SDR) family.</text>
</comment>
<evidence type="ECO:0000313" key="5">
    <source>
        <dbReference type="Proteomes" id="UP000598775"/>
    </source>
</evidence>
<proteinExistence type="inferred from homology"/>
<dbReference type="EMBL" id="BMGP01000002">
    <property type="protein sequence ID" value="GGF21280.1"/>
    <property type="molecule type" value="Genomic_DNA"/>
</dbReference>
<dbReference type="PRINTS" id="PR00081">
    <property type="entry name" value="GDHRDH"/>
</dbReference>
<dbReference type="InterPro" id="IPR020904">
    <property type="entry name" value="Sc_DH/Rdtase_CS"/>
</dbReference>
<comment type="caution">
    <text evidence="4">The sequence shown here is derived from an EMBL/GenBank/DDBJ whole genome shotgun (WGS) entry which is preliminary data.</text>
</comment>
<evidence type="ECO:0000256" key="1">
    <source>
        <dbReference type="ARBA" id="ARBA00006484"/>
    </source>
</evidence>